<dbReference type="AlphaFoldDB" id="A0A1Y6IX01"/>
<dbReference type="EMBL" id="FXXI01000005">
    <property type="protein sequence ID" value="SMS01541.1"/>
    <property type="molecule type" value="Genomic_DNA"/>
</dbReference>
<dbReference type="PANTHER" id="PTHR46743:SF2">
    <property type="entry name" value="TEICHOIC ACIDS EXPORT ATP-BINDING PROTEIN TAGH"/>
    <property type="match status" value="1"/>
</dbReference>
<dbReference type="Pfam" id="PF14524">
    <property type="entry name" value="Wzt_C"/>
    <property type="match status" value="1"/>
</dbReference>
<dbReference type="CDD" id="cd03220">
    <property type="entry name" value="ABC_KpsT_Wzt"/>
    <property type="match status" value="1"/>
</dbReference>
<comment type="similarity">
    <text evidence="1">Belongs to the ABC transporter superfamily.</text>
</comment>
<keyword evidence="3" id="KW-0547">Nucleotide-binding</keyword>
<dbReference type="Gene3D" id="3.40.50.300">
    <property type="entry name" value="P-loop containing nucleotide triphosphate hydrolases"/>
    <property type="match status" value="1"/>
</dbReference>
<dbReference type="InterPro" id="IPR029439">
    <property type="entry name" value="Wzt_C"/>
</dbReference>
<dbReference type="GO" id="GO:0016020">
    <property type="term" value="C:membrane"/>
    <property type="evidence" value="ECO:0007669"/>
    <property type="project" value="InterPro"/>
</dbReference>
<evidence type="ECO:0000256" key="2">
    <source>
        <dbReference type="ARBA" id="ARBA00022448"/>
    </source>
</evidence>
<dbReference type="InterPro" id="IPR017871">
    <property type="entry name" value="ABC_transporter-like_CS"/>
</dbReference>
<dbReference type="Proteomes" id="UP001283366">
    <property type="component" value="Unassembled WGS sequence"/>
</dbReference>
<keyword evidence="7" id="KW-0378">Hydrolase</keyword>
<dbReference type="InterPro" id="IPR015860">
    <property type="entry name" value="ABC_transpr_TagH-like"/>
</dbReference>
<dbReference type="SMART" id="SM00382">
    <property type="entry name" value="AAA"/>
    <property type="match status" value="1"/>
</dbReference>
<protein>
    <submittedName>
        <fullName evidence="6">Polysaccharide ABC transporter ATP-binding protein</fullName>
    </submittedName>
    <submittedName>
        <fullName evidence="7">Teichoic acids export ATP-binding protein TagH</fullName>
        <ecNumber evidence="7">3.6.3.40</ecNumber>
    </submittedName>
</protein>
<dbReference type="PANTHER" id="PTHR46743">
    <property type="entry name" value="TEICHOIC ACIDS EXPORT ATP-BINDING PROTEIN TAGH"/>
    <property type="match status" value="1"/>
</dbReference>
<dbReference type="GO" id="GO:0140359">
    <property type="term" value="F:ABC-type transporter activity"/>
    <property type="evidence" value="ECO:0007669"/>
    <property type="project" value="InterPro"/>
</dbReference>
<dbReference type="EMBL" id="JAWRCO010000001">
    <property type="protein sequence ID" value="MDW6002196.1"/>
    <property type="molecule type" value="Genomic_DNA"/>
</dbReference>
<dbReference type="InterPro" id="IPR003593">
    <property type="entry name" value="AAA+_ATPase"/>
</dbReference>
<evidence type="ECO:0000256" key="4">
    <source>
        <dbReference type="ARBA" id="ARBA00022840"/>
    </source>
</evidence>
<evidence type="ECO:0000313" key="8">
    <source>
        <dbReference type="Proteomes" id="UP000196125"/>
    </source>
</evidence>
<dbReference type="PROSITE" id="PS00211">
    <property type="entry name" value="ABC_TRANSPORTER_1"/>
    <property type="match status" value="1"/>
</dbReference>
<reference evidence="6 9" key="2">
    <citation type="submission" date="2023-11" db="EMBL/GenBank/DDBJ databases">
        <title>Plant-associative lifestyle of Vibrio porteresiae and its evolutionary dynamics.</title>
        <authorList>
            <person name="Rameshkumar N."/>
            <person name="Kirti K."/>
        </authorList>
    </citation>
    <scope>NUCLEOTIDE SEQUENCE [LARGE SCALE GENOMIC DNA]</scope>
    <source>
        <strain evidence="6 9">MSSRF38</strain>
    </source>
</reference>
<dbReference type="InterPro" id="IPR050683">
    <property type="entry name" value="Bact_Polysacc_Export_ATP-bd"/>
</dbReference>
<reference evidence="7 8" key="1">
    <citation type="submission" date="2017-05" db="EMBL/GenBank/DDBJ databases">
        <authorList>
            <person name="Song R."/>
            <person name="Chenine A.L."/>
            <person name="Ruprecht R.M."/>
        </authorList>
    </citation>
    <scope>NUCLEOTIDE SEQUENCE [LARGE SCALE GENOMIC DNA]</scope>
    <source>
        <strain evidence="7 8">CECT 7927</strain>
    </source>
</reference>
<dbReference type="Pfam" id="PF00005">
    <property type="entry name" value="ABC_tran"/>
    <property type="match status" value="1"/>
</dbReference>
<name>A0A1Y6IX01_9VIBR</name>
<accession>A0A1Y6IX01</accession>
<dbReference type="InterPro" id="IPR003439">
    <property type="entry name" value="ABC_transporter-like_ATP-bd"/>
</dbReference>
<dbReference type="OrthoDB" id="9778870at2"/>
<keyword evidence="2" id="KW-0813">Transport</keyword>
<dbReference type="GO" id="GO:0016887">
    <property type="term" value="F:ATP hydrolysis activity"/>
    <property type="evidence" value="ECO:0007669"/>
    <property type="project" value="InterPro"/>
</dbReference>
<evidence type="ECO:0000313" key="7">
    <source>
        <dbReference type="EMBL" id="SMS01541.1"/>
    </source>
</evidence>
<feature type="domain" description="ABC transporter" evidence="5">
    <location>
        <begin position="33"/>
        <end position="258"/>
    </location>
</feature>
<gene>
    <name evidence="7" type="primary">tagH</name>
    <name evidence="6" type="ORF">SBX37_04830</name>
    <name evidence="7" type="ORF">VIM7927_02837</name>
</gene>
<dbReference type="PROSITE" id="PS50893">
    <property type="entry name" value="ABC_TRANSPORTER_2"/>
    <property type="match status" value="1"/>
</dbReference>
<evidence type="ECO:0000256" key="3">
    <source>
        <dbReference type="ARBA" id="ARBA00022741"/>
    </source>
</evidence>
<dbReference type="EC" id="3.6.3.40" evidence="7"/>
<dbReference type="RefSeq" id="WP_087481573.1">
    <property type="nucleotide sequence ID" value="NZ_AP024883.1"/>
</dbReference>
<dbReference type="SUPFAM" id="SSF52540">
    <property type="entry name" value="P-loop containing nucleoside triphosphate hydrolases"/>
    <property type="match status" value="1"/>
</dbReference>
<proteinExistence type="inferred from homology"/>
<dbReference type="GO" id="GO:0005524">
    <property type="term" value="F:ATP binding"/>
    <property type="evidence" value="ECO:0007669"/>
    <property type="project" value="UniProtKB-KW"/>
</dbReference>
<dbReference type="Gene3D" id="2.70.50.60">
    <property type="entry name" value="abc- transporter (atp binding component) like domain"/>
    <property type="match status" value="1"/>
</dbReference>
<dbReference type="Proteomes" id="UP000196125">
    <property type="component" value="Unassembled WGS sequence"/>
</dbReference>
<evidence type="ECO:0000259" key="5">
    <source>
        <dbReference type="PROSITE" id="PS50893"/>
    </source>
</evidence>
<evidence type="ECO:0000256" key="1">
    <source>
        <dbReference type="ARBA" id="ARBA00005417"/>
    </source>
</evidence>
<keyword evidence="4 7" id="KW-0067">ATP-binding</keyword>
<sequence>MNMKENLAIKIENVSKRYKIREDNTGQYSTLREQIYNLFKRTNKSREKDFWALNNINLDINKGDRVALIGHNGAGKSTLLKILSSITEPTSGHIEIHGSVTSLLEVGTGFHPELTGRENIFLNGSIMGMSRRDIQYKFNDIVDFAGIVEFIDTPLKRYSSGMQARLGFAVAAHLHSDIMIVDEVLAVGDISFQQKCIGKMDEISKGEGRTILFVSHNLHAVKQLCNKGVVLDKGEIKFSGDIEDASNYYINNSLNKSNLIYKSNSGDVELLNVDAPEKVDSGSDWTVRFKFNAKANLDGVIFDFGLYNREYSPISHVQGMYNHEPFNIKKGDFYITATSKHVNLNTGQYMIGIYLVTLKGKILLDVLDISAGTIVNVPHYTGKAAFISNEATITMEQ</sequence>
<dbReference type="InterPro" id="IPR027417">
    <property type="entry name" value="P-loop_NTPase"/>
</dbReference>
<keyword evidence="9" id="KW-1185">Reference proteome</keyword>
<organism evidence="7 8">
    <name type="scientific">Vibrio mangrovi</name>
    <dbReference type="NCBI Taxonomy" id="474394"/>
    <lineage>
        <taxon>Bacteria</taxon>
        <taxon>Pseudomonadati</taxon>
        <taxon>Pseudomonadota</taxon>
        <taxon>Gammaproteobacteria</taxon>
        <taxon>Vibrionales</taxon>
        <taxon>Vibrionaceae</taxon>
        <taxon>Vibrio</taxon>
    </lineage>
</organism>
<evidence type="ECO:0000313" key="6">
    <source>
        <dbReference type="EMBL" id="MDW6002196.1"/>
    </source>
</evidence>
<evidence type="ECO:0000313" key="9">
    <source>
        <dbReference type="Proteomes" id="UP001283366"/>
    </source>
</evidence>